<dbReference type="SUPFAM" id="SSF50974">
    <property type="entry name" value="Nitrous oxide reductase, N-terminal domain"/>
    <property type="match status" value="1"/>
</dbReference>
<accession>A0AAU9D1G9</accession>
<dbReference type="Pfam" id="PF22494">
    <property type="entry name" value="choice_anch_I"/>
    <property type="match status" value="1"/>
</dbReference>
<evidence type="ECO:0000313" key="4">
    <source>
        <dbReference type="Proteomes" id="UP001348817"/>
    </source>
</evidence>
<gene>
    <name evidence="3" type="ORF">FUAX_49360</name>
</gene>
<dbReference type="AlphaFoldDB" id="A0AAU9D1G9"/>
<dbReference type="InterPro" id="IPR055188">
    <property type="entry name" value="Choice_anch_I"/>
</dbReference>
<dbReference type="PANTHER" id="PTHR46928:SF1">
    <property type="entry name" value="MESENCHYME-SPECIFIC CELL SURFACE GLYCOPROTEIN"/>
    <property type="match status" value="1"/>
</dbReference>
<feature type="signal peptide" evidence="1">
    <location>
        <begin position="1"/>
        <end position="21"/>
    </location>
</feature>
<dbReference type="Proteomes" id="UP001348817">
    <property type="component" value="Plasmid pFA5"/>
</dbReference>
<geneLocation type="plasmid" evidence="3 4">
    <name>pFA5</name>
</geneLocation>
<keyword evidence="1" id="KW-0732">Signal</keyword>
<dbReference type="InterPro" id="IPR015943">
    <property type="entry name" value="WD40/YVTN_repeat-like_dom_sf"/>
</dbReference>
<reference evidence="3 4" key="1">
    <citation type="submission" date="2021-12" db="EMBL/GenBank/DDBJ databases">
        <title>Genome sequencing of bacteria with rrn-lacking chromosome and rrn-plasmid.</title>
        <authorList>
            <person name="Anda M."/>
            <person name="Iwasaki W."/>
        </authorList>
    </citation>
    <scope>NUCLEOTIDE SEQUENCE [LARGE SCALE GENOMIC DNA]</scope>
    <source>
        <strain evidence="3 4">DSM 100852</strain>
        <plasmid evidence="3 4">pFA5</plasmid>
    </source>
</reference>
<evidence type="ECO:0000313" key="3">
    <source>
        <dbReference type="EMBL" id="BDD12504.1"/>
    </source>
</evidence>
<organism evidence="3 4">
    <name type="scientific">Fulvitalea axinellae</name>
    <dbReference type="NCBI Taxonomy" id="1182444"/>
    <lineage>
        <taxon>Bacteria</taxon>
        <taxon>Pseudomonadati</taxon>
        <taxon>Bacteroidota</taxon>
        <taxon>Cytophagia</taxon>
        <taxon>Cytophagales</taxon>
        <taxon>Persicobacteraceae</taxon>
        <taxon>Fulvitalea</taxon>
    </lineage>
</organism>
<keyword evidence="4" id="KW-1185">Reference proteome</keyword>
<proteinExistence type="predicted"/>
<feature type="domain" description="Choice-of-anchor I" evidence="2">
    <location>
        <begin position="49"/>
        <end position="316"/>
    </location>
</feature>
<dbReference type="PROSITE" id="PS51257">
    <property type="entry name" value="PROKAR_LIPOPROTEIN"/>
    <property type="match status" value="1"/>
</dbReference>
<dbReference type="InterPro" id="IPR052956">
    <property type="entry name" value="Mesenchyme-surface_protein"/>
</dbReference>
<dbReference type="InterPro" id="IPR011045">
    <property type="entry name" value="N2O_reductase_N"/>
</dbReference>
<dbReference type="EMBL" id="AP025319">
    <property type="protein sequence ID" value="BDD12504.1"/>
    <property type="molecule type" value="Genomic_DNA"/>
</dbReference>
<evidence type="ECO:0000259" key="2">
    <source>
        <dbReference type="Pfam" id="PF22494"/>
    </source>
</evidence>
<dbReference type="PANTHER" id="PTHR46928">
    <property type="entry name" value="MESENCHYME-SPECIFIC CELL SURFACE GLYCOPROTEIN"/>
    <property type="match status" value="1"/>
</dbReference>
<sequence length="333" mass="36036">MLKNTLRIAGLALVLATAACSDNDSDNETDPVIIPEGELFKEVAKLSLGTGVPEISAYDEKTKNLFVVNTEKKAVDVVDLTDPASPILGSPISVTTFGGNLNSVDVRGGKLAVAVEAEDKSGQKGKVVIFDTDNLTTPFGIFEAGYLPDMVKFTPDGRFVLAANEGEPNDDYTVDPEGSVTLIDVANKTASTIGFEGFNSRESELESNHFRVFGQVSGQPSTLAQDVEPEYIAVSSDSKYAWVCLQENNGFAKIDIATKTITDIFPLGVKDYNIEKNAFDLSDKDDKTALATWPVKSYYQPDAIDYFEINGTGYIKYPSKNNSSLASYAHVNY</sequence>
<keyword evidence="3" id="KW-0614">Plasmid</keyword>
<dbReference type="KEGG" id="fax:FUAX_49360"/>
<evidence type="ECO:0000256" key="1">
    <source>
        <dbReference type="SAM" id="SignalP"/>
    </source>
</evidence>
<feature type="chain" id="PRO_5043840745" description="Choice-of-anchor I domain-containing protein" evidence="1">
    <location>
        <begin position="22"/>
        <end position="333"/>
    </location>
</feature>
<dbReference type="Gene3D" id="2.130.10.10">
    <property type="entry name" value="YVTN repeat-like/Quinoprotein amine dehydrogenase"/>
    <property type="match status" value="1"/>
</dbReference>
<name>A0AAU9D1G9_9BACT</name>
<dbReference type="RefSeq" id="WP_338395826.1">
    <property type="nucleotide sequence ID" value="NZ_AP025319.1"/>
</dbReference>
<protein>
    <recommendedName>
        <fullName evidence="2">Choice-of-anchor I domain-containing protein</fullName>
    </recommendedName>
</protein>